<name>A0A1H6BG35_9FLAO</name>
<gene>
    <name evidence="1" type="ORF">SAMN05421847_2872</name>
</gene>
<sequence length="137" mass="16016">MFTTLDNQVAKGYDMINLKNKFPFKWDKIIFSNNKTLIDNKLGYDYPYLENSSEDGLVGESIIFLKNNKIVHHEDSKYSYRLFDKVDGGFNFAFYNYNKIYCVDSDSAKYTLKILNAKQGRIILLIPKGVRFTGFDY</sequence>
<proteinExistence type="predicted"/>
<dbReference type="Proteomes" id="UP000236738">
    <property type="component" value="Unassembled WGS sequence"/>
</dbReference>
<dbReference type="RefSeq" id="WP_103914710.1">
    <property type="nucleotide sequence ID" value="NZ_FNUS01000008.1"/>
</dbReference>
<keyword evidence="2" id="KW-1185">Reference proteome</keyword>
<reference evidence="2" key="1">
    <citation type="submission" date="2016-10" db="EMBL/GenBank/DDBJ databases">
        <authorList>
            <person name="Varghese N."/>
            <person name="Submissions S."/>
        </authorList>
    </citation>
    <scope>NUCLEOTIDE SEQUENCE [LARGE SCALE GENOMIC DNA]</scope>
    <source>
        <strain evidence="2">DSM 21580</strain>
    </source>
</reference>
<accession>A0A1H6BG35</accession>
<evidence type="ECO:0000313" key="1">
    <source>
        <dbReference type="EMBL" id="SEG59719.1"/>
    </source>
</evidence>
<organism evidence="1 2">
    <name type="scientific">Halpernia humi</name>
    <dbReference type="NCBI Taxonomy" id="493375"/>
    <lineage>
        <taxon>Bacteria</taxon>
        <taxon>Pseudomonadati</taxon>
        <taxon>Bacteroidota</taxon>
        <taxon>Flavobacteriia</taxon>
        <taxon>Flavobacteriales</taxon>
        <taxon>Weeksellaceae</taxon>
        <taxon>Chryseobacterium group</taxon>
        <taxon>Halpernia</taxon>
    </lineage>
</organism>
<protein>
    <submittedName>
        <fullName evidence="1">Uncharacterized protein</fullName>
    </submittedName>
</protein>
<dbReference type="AlphaFoldDB" id="A0A1H6BG35"/>
<dbReference type="EMBL" id="FNUS01000008">
    <property type="protein sequence ID" value="SEG59719.1"/>
    <property type="molecule type" value="Genomic_DNA"/>
</dbReference>
<evidence type="ECO:0000313" key="2">
    <source>
        <dbReference type="Proteomes" id="UP000236738"/>
    </source>
</evidence>